<proteinExistence type="predicted"/>
<evidence type="ECO:0000313" key="4">
    <source>
        <dbReference type="Proteomes" id="UP000076404"/>
    </source>
</evidence>
<reference evidence="3 4" key="1">
    <citation type="journal article" date="2014" name="Proc. Natl. Acad. Sci. U.S.A.">
        <title>Functional type 2 photosynthetic reaction centers found in the rare bacterial phylum Gemmatimonadetes.</title>
        <authorList>
            <person name="Zeng Y."/>
            <person name="Feng F."/>
            <person name="Medova H."/>
            <person name="Dean J."/>
            <person name="Koblizek M."/>
        </authorList>
    </citation>
    <scope>NUCLEOTIDE SEQUENCE [LARGE SCALE GENOMIC DNA]</scope>
    <source>
        <strain evidence="3 4">AP64</strain>
    </source>
</reference>
<dbReference type="Proteomes" id="UP000076404">
    <property type="component" value="Chromosome"/>
</dbReference>
<accession>A0A143BFS3</accession>
<evidence type="ECO:0008006" key="5">
    <source>
        <dbReference type="Google" id="ProtNLM"/>
    </source>
</evidence>
<dbReference type="PROSITE" id="PS51257">
    <property type="entry name" value="PROKAR_LIPOPROTEIN"/>
    <property type="match status" value="1"/>
</dbReference>
<feature type="region of interest" description="Disordered" evidence="1">
    <location>
        <begin position="59"/>
        <end position="90"/>
    </location>
</feature>
<name>A0A143BFS3_9BACT</name>
<gene>
    <name evidence="3" type="ORF">GEMMAAP_01365</name>
</gene>
<evidence type="ECO:0000256" key="2">
    <source>
        <dbReference type="SAM" id="SignalP"/>
    </source>
</evidence>
<feature type="compositionally biased region" description="Polar residues" evidence="1">
    <location>
        <begin position="74"/>
        <end position="87"/>
    </location>
</feature>
<keyword evidence="2" id="KW-0732">Signal</keyword>
<reference evidence="3 4" key="2">
    <citation type="journal article" date="2016" name="Environ. Microbiol. Rep.">
        <title>Metagenomic evidence for the presence of phototrophic Gemmatimonadetes bacteria in diverse environments.</title>
        <authorList>
            <person name="Zeng Y."/>
            <person name="Baumbach J."/>
            <person name="Barbosa E.G."/>
            <person name="Azevedo V."/>
            <person name="Zhang C."/>
            <person name="Koblizek M."/>
        </authorList>
    </citation>
    <scope>NUCLEOTIDE SEQUENCE [LARGE SCALE GENOMIC DNA]</scope>
    <source>
        <strain evidence="3 4">AP64</strain>
    </source>
</reference>
<evidence type="ECO:0000256" key="1">
    <source>
        <dbReference type="SAM" id="MobiDB-lite"/>
    </source>
</evidence>
<feature type="chain" id="PRO_5007506703" description="Lipocalin-like domain-containing protein" evidence="2">
    <location>
        <begin position="19"/>
        <end position="155"/>
    </location>
</feature>
<protein>
    <recommendedName>
        <fullName evidence="5">Lipocalin-like domain-containing protein</fullName>
    </recommendedName>
</protein>
<dbReference type="RefSeq" id="WP_026849134.1">
    <property type="nucleotide sequence ID" value="NZ_CP011454.1"/>
</dbReference>
<keyword evidence="4" id="KW-1185">Reference proteome</keyword>
<feature type="signal peptide" evidence="2">
    <location>
        <begin position="1"/>
        <end position="18"/>
    </location>
</feature>
<dbReference type="EMBL" id="CP011454">
    <property type="protein sequence ID" value="AMW03857.1"/>
    <property type="molecule type" value="Genomic_DNA"/>
</dbReference>
<dbReference type="KEGG" id="gph:GEMMAAP_01365"/>
<organism evidence="3 4">
    <name type="scientific">Gemmatimonas phototrophica</name>
    <dbReference type="NCBI Taxonomy" id="1379270"/>
    <lineage>
        <taxon>Bacteria</taxon>
        <taxon>Pseudomonadati</taxon>
        <taxon>Gemmatimonadota</taxon>
        <taxon>Gemmatimonadia</taxon>
        <taxon>Gemmatimonadales</taxon>
        <taxon>Gemmatimonadaceae</taxon>
        <taxon>Gemmatimonas</taxon>
    </lineage>
</organism>
<dbReference type="AlphaFoldDB" id="A0A143BFS3"/>
<evidence type="ECO:0000313" key="3">
    <source>
        <dbReference type="EMBL" id="AMW03857.1"/>
    </source>
</evidence>
<sequence length="155" mass="16047">MKQWTALFALVALTSACAAKEEAPAADTATAMAAAPTATFESMAGDYTWTMKAEVGDSVLGTGSSRSEADGTGYSVNNARPTDTTRFTGKIEGGNLISESAPYTDPAMPKDVGQVMWRVVAPLPTGTGLSGIVTVSPVSKPDSVLVRARVETTKK</sequence>